<dbReference type="Ensembl" id="ENSSSUT00005010374.1">
    <property type="protein sequence ID" value="ENSSSUP00005009027.1"/>
    <property type="gene ID" value="ENSSSUG00005005847.1"/>
</dbReference>
<dbReference type="PROSITE" id="PS51841">
    <property type="entry name" value="LTD"/>
    <property type="match status" value="1"/>
</dbReference>
<dbReference type="PANTHER" id="PTHR19956">
    <property type="entry name" value="LAMIN TAIL DOMAIN-CONTAINING PROTEIN 2"/>
    <property type="match status" value="1"/>
</dbReference>
<feature type="coiled-coil region" evidence="1">
    <location>
        <begin position="235"/>
        <end position="287"/>
    </location>
</feature>
<name>A0A673T6S9_SURSU</name>
<evidence type="ECO:0000259" key="3">
    <source>
        <dbReference type="PROSITE" id="PS51841"/>
    </source>
</evidence>
<feature type="region of interest" description="Disordered" evidence="2">
    <location>
        <begin position="627"/>
        <end position="737"/>
    </location>
</feature>
<feature type="region of interest" description="Disordered" evidence="2">
    <location>
        <begin position="354"/>
        <end position="373"/>
    </location>
</feature>
<keyword evidence="1" id="KW-0175">Coiled coil</keyword>
<feature type="compositionally biased region" description="Polar residues" evidence="2">
    <location>
        <begin position="319"/>
        <end position="331"/>
    </location>
</feature>
<gene>
    <name evidence="4" type="primary">LMNTD2</name>
</gene>
<feature type="compositionally biased region" description="Basic and acidic residues" evidence="2">
    <location>
        <begin position="692"/>
        <end position="706"/>
    </location>
</feature>
<feature type="compositionally biased region" description="Low complexity" evidence="2">
    <location>
        <begin position="711"/>
        <end position="727"/>
    </location>
</feature>
<dbReference type="SUPFAM" id="SSF74853">
    <property type="entry name" value="Lamin A/C globular tail domain"/>
    <property type="match status" value="1"/>
</dbReference>
<reference evidence="4 5" key="1">
    <citation type="submission" date="2019-05" db="EMBL/GenBank/DDBJ databases">
        <title>A Chromosome-scale Meerkat (S. suricatta) Genome Assembly.</title>
        <authorList>
            <person name="Dudchenko O."/>
            <person name="Lieberman Aiden E."/>
            <person name="Tung J."/>
            <person name="Barreiro L.B."/>
            <person name="Clutton-Brock T.H."/>
        </authorList>
    </citation>
    <scope>NUCLEOTIDE SEQUENCE [LARGE SCALE GENOMIC DNA]</scope>
</reference>
<feature type="compositionally biased region" description="Basic and acidic residues" evidence="2">
    <location>
        <begin position="628"/>
        <end position="649"/>
    </location>
</feature>
<sequence>MCKYPSDMLPGGEICCPVLVRNTQIRTHMCLAIWGPAGKACPCVLGVVLARAVRHRHTLVATEGASHGVPTRRTEGSQPNCPSQLPQEHQEWPLNLAKSLKRPRKRLPYRWWTKNWSVGILNLQLTHLKTQWLLHACRTPSPAPRRRSSPSTCSKEGREGWAAGGQGLIKWQGCWHCRLAPESLDPRTLQLLWGQRELEIQALRWTIHNRRDARHCHILYEVAGLPAERSSCSQEKFLQNQVQKLTLELKEQKEQAQLDKSQLEERLQQAVNTIQRLETELQAFQRSCLLQLDGSSWVGRVLRSCTGSVEVVTAETLMDSSDLSENDQVPSTKEGFQPKDADWNNIAQRAPSLLSNIKSNSDQKPTSDQWGSELHGEHVERHLKSVEWSSLPFVDTSSSGGTGSDSSSGRPAAPYPMRKVTRRPPCTPGRGSELTEPHWRSLRSEMQAQPEGLPLDPWNRPSKVVLTREFCVESELGHRRQHLHGSPPSSCLKIVAVSSKERYVRILNQSLEETANLGGLTLRQLLHGFPVCMYRFPPGTRLEPRRHVTVWGEGPASTKQPPPSSSGREPVHFHSSRGCVTLLLNPKGEVLSEHPAPHCVTPVPRIFADNTDLSIDCFPLSEAGLRANPREQRRGPEHSRAGRVREARAGRWRPGTRGLSPQRSSSKLFRPREVPARPEARTQELLPALPEARLRLQDGGARKEHGVQQSARPWAGAGSRPRPRAAQAPPPQVCRKSVDRGCPMVALSVQSTAESRFGFRFLPCPPLTAVPNTRV</sequence>
<feature type="region of interest" description="Disordered" evidence="2">
    <location>
        <begin position="139"/>
        <end position="158"/>
    </location>
</feature>
<dbReference type="InterPro" id="IPR052877">
    <property type="entry name" value="Lamin_tail_domain"/>
</dbReference>
<feature type="region of interest" description="Disordered" evidence="2">
    <location>
        <begin position="64"/>
        <end position="87"/>
    </location>
</feature>
<dbReference type="InterPro" id="IPR001322">
    <property type="entry name" value="Lamin_tail_dom"/>
</dbReference>
<feature type="domain" description="LTD" evidence="3">
    <location>
        <begin position="477"/>
        <end position="598"/>
    </location>
</feature>
<accession>A0A673T6S9</accession>
<dbReference type="InterPro" id="IPR036415">
    <property type="entry name" value="Lamin_tail_dom_sf"/>
</dbReference>
<dbReference type="Proteomes" id="UP000472268">
    <property type="component" value="Chromosome 11"/>
</dbReference>
<proteinExistence type="predicted"/>
<dbReference type="GO" id="GO:0030527">
    <property type="term" value="F:structural constituent of chromatin"/>
    <property type="evidence" value="ECO:0007669"/>
    <property type="project" value="TreeGrafter"/>
</dbReference>
<dbReference type="PANTHER" id="PTHR19956:SF5">
    <property type="entry name" value="LAMIN TAIL DOMAIN-CONTAINING PROTEIN 2"/>
    <property type="match status" value="1"/>
</dbReference>
<reference evidence="4" key="2">
    <citation type="submission" date="2025-08" db="UniProtKB">
        <authorList>
            <consortium name="Ensembl"/>
        </authorList>
    </citation>
    <scope>IDENTIFICATION</scope>
</reference>
<keyword evidence="5" id="KW-1185">Reference proteome</keyword>
<dbReference type="OMA" id="HLTVWGE"/>
<feature type="region of interest" description="Disordered" evidence="2">
    <location>
        <begin position="319"/>
        <end position="343"/>
    </location>
</feature>
<evidence type="ECO:0000313" key="5">
    <source>
        <dbReference type="Proteomes" id="UP000472268"/>
    </source>
</evidence>
<evidence type="ECO:0000256" key="1">
    <source>
        <dbReference type="SAM" id="Coils"/>
    </source>
</evidence>
<protein>
    <recommendedName>
        <fullName evidence="3">LTD domain-containing protein</fullName>
    </recommendedName>
</protein>
<feature type="region of interest" description="Disordered" evidence="2">
    <location>
        <begin position="552"/>
        <end position="572"/>
    </location>
</feature>
<reference evidence="4" key="3">
    <citation type="submission" date="2025-09" db="UniProtKB">
        <authorList>
            <consortium name="Ensembl"/>
        </authorList>
    </citation>
    <scope>IDENTIFICATION</scope>
</reference>
<dbReference type="Gene3D" id="2.60.40.1260">
    <property type="entry name" value="Lamin Tail domain"/>
    <property type="match status" value="1"/>
</dbReference>
<dbReference type="GO" id="GO:0005638">
    <property type="term" value="C:lamin filament"/>
    <property type="evidence" value="ECO:0007669"/>
    <property type="project" value="TreeGrafter"/>
</dbReference>
<feature type="compositionally biased region" description="Low complexity" evidence="2">
    <location>
        <begin position="395"/>
        <end position="409"/>
    </location>
</feature>
<organism evidence="4 5">
    <name type="scientific">Suricata suricatta</name>
    <name type="common">Meerkat</name>
    <dbReference type="NCBI Taxonomy" id="37032"/>
    <lineage>
        <taxon>Eukaryota</taxon>
        <taxon>Metazoa</taxon>
        <taxon>Chordata</taxon>
        <taxon>Craniata</taxon>
        <taxon>Vertebrata</taxon>
        <taxon>Euteleostomi</taxon>
        <taxon>Mammalia</taxon>
        <taxon>Eutheria</taxon>
        <taxon>Laurasiatheria</taxon>
        <taxon>Carnivora</taxon>
        <taxon>Feliformia</taxon>
        <taxon>Herpestidae</taxon>
        <taxon>Suricata</taxon>
    </lineage>
</organism>
<evidence type="ECO:0000313" key="4">
    <source>
        <dbReference type="Ensembl" id="ENSSSUP00005009027.1"/>
    </source>
</evidence>
<dbReference type="AlphaFoldDB" id="A0A673T6S9"/>
<feature type="compositionally biased region" description="Polar residues" evidence="2">
    <location>
        <begin position="76"/>
        <end position="87"/>
    </location>
</feature>
<feature type="compositionally biased region" description="Polar residues" evidence="2">
    <location>
        <begin position="354"/>
        <end position="370"/>
    </location>
</feature>
<feature type="region of interest" description="Disordered" evidence="2">
    <location>
        <begin position="392"/>
        <end position="437"/>
    </location>
</feature>
<feature type="compositionally biased region" description="Basic and acidic residues" evidence="2">
    <location>
        <begin position="670"/>
        <end position="682"/>
    </location>
</feature>
<evidence type="ECO:0000256" key="2">
    <source>
        <dbReference type="SAM" id="MobiDB-lite"/>
    </source>
</evidence>